<dbReference type="PANTHER" id="PTHR38479">
    <property type="entry name" value="LMO0824 PROTEIN"/>
    <property type="match status" value="1"/>
</dbReference>
<dbReference type="PANTHER" id="PTHR38479:SF2">
    <property type="entry name" value="WINGED HELIX DNA-BINDING DOMAIN-CONTAINING PROTEIN"/>
    <property type="match status" value="1"/>
</dbReference>
<evidence type="ECO:0000313" key="3">
    <source>
        <dbReference type="Proteomes" id="UP000501240"/>
    </source>
</evidence>
<proteinExistence type="predicted"/>
<dbReference type="InterPro" id="IPR009351">
    <property type="entry name" value="AlkZ-like"/>
</dbReference>
<accession>A0A7D3VPX5</accession>
<gene>
    <name evidence="2" type="ORF">ACTIVE_1516</name>
</gene>
<protein>
    <submittedName>
        <fullName evidence="2">Prevent-host-death protein</fullName>
    </submittedName>
</protein>
<keyword evidence="3" id="KW-1185">Reference proteome</keyword>
<name>A0A7D3VPX5_ACTVE</name>
<dbReference type="AlphaFoldDB" id="A0A7D3VPX5"/>
<dbReference type="Pfam" id="PF06224">
    <property type="entry name" value="AlkZ-like"/>
    <property type="match status" value="1"/>
</dbReference>
<sequence>MTAELSPAELIASRAAAQLLSGAAPGDCAAAVSRLVGVQAQAPGPARLALRPRTRERTAEDVDRARADGALVCTWAMRGTLHLLAAADVRWITGLLGPVFARAGRRRREQLGLDEATCRKAFAALEDVLADGDPLTRPVLVDRLNARGLAIAPDTQAPPHLLAYAANSGLICRGPDTEAGDPTYALMDRWVPSATPLPREAALAELARRYLTGYGPSTPDDFAAWSGLPLTDAKRAFTAIASSSVEVKVQDRRMLALPDQLSPRTGAPARLLGHFDPYLLGYRRRDLVLDPAHTKKVQAGGGFLQPIATWRGRVVAVWKLEHRTGRSEVALTPFASLSPASEAALQEEVTDLSRFLTRRIAMKAAAPTPGPGGGSPGPLSEPGTASGRRTRSPASRAGGSAPRSDRSGP</sequence>
<dbReference type="EMBL" id="CP053892">
    <property type="protein sequence ID" value="QKG19880.1"/>
    <property type="molecule type" value="Genomic_DNA"/>
</dbReference>
<evidence type="ECO:0000313" key="2">
    <source>
        <dbReference type="EMBL" id="QKG19880.1"/>
    </source>
</evidence>
<dbReference type="Proteomes" id="UP000501240">
    <property type="component" value="Chromosome"/>
</dbReference>
<reference evidence="2 3" key="1">
    <citation type="submission" date="2020-05" db="EMBL/GenBank/DDBJ databases">
        <title>Actinomadura verrucosospora NRRL-B18236 (PFL_A860) Genome sequencing and assembly.</title>
        <authorList>
            <person name="Samborskyy M."/>
        </authorList>
    </citation>
    <scope>NUCLEOTIDE SEQUENCE [LARGE SCALE GENOMIC DNA]</scope>
    <source>
        <strain evidence="2 3">NRRL:B18236</strain>
    </source>
</reference>
<evidence type="ECO:0000256" key="1">
    <source>
        <dbReference type="SAM" id="MobiDB-lite"/>
    </source>
</evidence>
<organism evidence="2 3">
    <name type="scientific">Actinomadura verrucosospora</name>
    <dbReference type="NCBI Taxonomy" id="46165"/>
    <lineage>
        <taxon>Bacteria</taxon>
        <taxon>Bacillati</taxon>
        <taxon>Actinomycetota</taxon>
        <taxon>Actinomycetes</taxon>
        <taxon>Streptosporangiales</taxon>
        <taxon>Thermomonosporaceae</taxon>
        <taxon>Actinomadura</taxon>
    </lineage>
</organism>
<feature type="region of interest" description="Disordered" evidence="1">
    <location>
        <begin position="363"/>
        <end position="409"/>
    </location>
</feature>